<gene>
    <name evidence="2" type="ORF">C4F40_10635</name>
</gene>
<dbReference type="Proteomes" id="UP000618319">
    <property type="component" value="Unassembled WGS sequence"/>
</dbReference>
<dbReference type="Pfam" id="PF09509">
    <property type="entry name" value="Hypoth_Ymh"/>
    <property type="match status" value="1"/>
</dbReference>
<dbReference type="InterPro" id="IPR036890">
    <property type="entry name" value="HATPase_C_sf"/>
</dbReference>
<accession>A0ABR9T7A7</accession>
<dbReference type="Pfam" id="PF13589">
    <property type="entry name" value="HATPase_c_3"/>
    <property type="match status" value="1"/>
</dbReference>
<evidence type="ECO:0000313" key="3">
    <source>
        <dbReference type="Proteomes" id="UP000618319"/>
    </source>
</evidence>
<reference evidence="2 3" key="1">
    <citation type="submission" date="2018-02" db="EMBL/GenBank/DDBJ databases">
        <title>Sphingobacterium KA21.</title>
        <authorList>
            <person name="Vasarhelyi B.M."/>
            <person name="Deshmukh S."/>
            <person name="Balint B."/>
            <person name="Kukolya J."/>
        </authorList>
    </citation>
    <scope>NUCLEOTIDE SEQUENCE [LARGE SCALE GENOMIC DNA]</scope>
    <source>
        <strain evidence="2 3">Ka21</strain>
    </source>
</reference>
<dbReference type="SUPFAM" id="SSF55874">
    <property type="entry name" value="ATPase domain of HSP90 chaperone/DNA topoisomerase II/histidine kinase"/>
    <property type="match status" value="1"/>
</dbReference>
<dbReference type="NCBIfam" id="TIGR02391">
    <property type="entry name" value="hypoth_ymh"/>
    <property type="match status" value="1"/>
</dbReference>
<protein>
    <submittedName>
        <fullName evidence="2">TIGR02391 family protein</fullName>
    </submittedName>
</protein>
<feature type="domain" description="Conserved hypothetical protein CHP02391" evidence="1">
    <location>
        <begin position="401"/>
        <end position="534"/>
    </location>
</feature>
<name>A0ABR9T7A7_9SPHI</name>
<evidence type="ECO:0000313" key="2">
    <source>
        <dbReference type="EMBL" id="MBE8721180.1"/>
    </source>
</evidence>
<evidence type="ECO:0000259" key="1">
    <source>
        <dbReference type="Pfam" id="PF09509"/>
    </source>
</evidence>
<dbReference type="EMBL" id="PSKQ01000019">
    <property type="protein sequence ID" value="MBE8721180.1"/>
    <property type="molecule type" value="Genomic_DNA"/>
</dbReference>
<dbReference type="InterPro" id="IPR012654">
    <property type="entry name" value="CHP02391"/>
</dbReference>
<proteinExistence type="predicted"/>
<comment type="caution">
    <text evidence="2">The sequence shown here is derived from an EMBL/GenBank/DDBJ whole genome shotgun (WGS) entry which is preliminary data.</text>
</comment>
<keyword evidence="3" id="KW-1185">Reference proteome</keyword>
<dbReference type="RefSeq" id="WP_196938407.1">
    <property type="nucleotide sequence ID" value="NZ_MU158689.1"/>
</dbReference>
<dbReference type="Gene3D" id="3.30.565.10">
    <property type="entry name" value="Histidine kinase-like ATPase, C-terminal domain"/>
    <property type="match status" value="1"/>
</dbReference>
<sequence>MENELKLKFEPNTIEHLGVKMYSHIPPAIAELVANSYDACAKLVHVKLYNNPQKRIVIEDNGIGMSFNEINNNFLRIGRNRRKENQINNCNRNPTGKKGLGKLALFGLGNTVEISTAQDHVEVSFTMNYDQILNSDGEYKPTFEIRETEKASGTTITLKELKHKSTFSLSSYSSSLARLFNFRADDFELLISLDDKETIKIDNKLKYENITPEFEWSKEDILKISNEPYEYKGSIRGSIITTEKPIKPELRGVTLFANGRMINSPEFFGKAESSHFYSYTTGWLDVDFVDDWPEDVISTNRQSIDWENEKSLALKKFLHNILTAIEKDWRNKRSEKKEKKVQENTGINIVNWKKTLPVYISTQVDTIISKMNDSELSSSDQESLLNAVHNIAPEYPLLHWRHLHSEIKSAARIDYERQDYYRAFIEAVKRYINKVREKSGSTNQTDGGMMGTEFGHQKILQVAAAFNKPNGNKFHADTYKCIEEGQKYLSMGIVSGARNPISHEEIGDLRDSGLFSEKDCLDMLSLLSHLFKRLEDAPNP</sequence>
<organism evidence="2 3">
    <name type="scientific">Sphingobacterium pedocola</name>
    <dbReference type="NCBI Taxonomy" id="2082722"/>
    <lineage>
        <taxon>Bacteria</taxon>
        <taxon>Pseudomonadati</taxon>
        <taxon>Bacteroidota</taxon>
        <taxon>Sphingobacteriia</taxon>
        <taxon>Sphingobacteriales</taxon>
        <taxon>Sphingobacteriaceae</taxon>
        <taxon>Sphingobacterium</taxon>
    </lineage>
</organism>